<sequence>MSFSSKSFVLVTYFYLISRENVNRSYGVAARVHCKTVVAKTRCPDLDSSLHLYILDCFCISLIKNPSLPPPSATSGAVGGMDGAPIEDGFPAVKLFNQGYSYTYDDVIFHPGYIDFPADAVQLGTKLSRNVHLSIPCVASPMDTVTESAMAVAMATVGGVGIIHSNNSAAEQAALVRSAKSRRVPFVSDPVVKSAFDSVDSVSDFGSAPYVLVTESGTAKSKMLGVVLRSDWEKLSDKGVKVCEYMVSSPESVPASYDFEQVAGYLAAKKLSFVPLVRDDEVVDVVTTADVERIRGFPKLGMPSLDAKGEFLVGAAIGTRESDKERLEHLVKAGANVIVLDSSQGNSIYQIEMTKYAKKMFPEVDVIGGNVVTIRQAQNLIQAGVDGLRVGMGSGSICTTQEVCAVGRGQATAVYKVSSIAERSGVPVIADGGISNSGHIVKALTLGASTVMMGSFLAGSSEAPGAYENKNGLKIKKYRGMGSLEAMTKGSDARYLGDTAKLKIAQGVVGAVADKGSVLKFIPYTMQAVKQGFQDLGASSLQSAHDLLRSELRLEVRTGAAQVEGGVHGLVSHEKKYF</sequence>
<comment type="caution">
    <text evidence="19">The sequence shown here is derived from an EMBL/GenBank/DDBJ whole genome shotgun (WGS) entry which is preliminary data.</text>
</comment>
<feature type="active site" description="Thioimidate intermediate" evidence="12 13">
    <location>
        <position position="398"/>
    </location>
</feature>
<dbReference type="NCBIfam" id="TIGR01302">
    <property type="entry name" value="IMP_dehydrog"/>
    <property type="match status" value="1"/>
</dbReference>
<reference evidence="19 20" key="1">
    <citation type="journal article" date="2018" name="PLoS Genet.">
        <title>Population sequencing reveals clonal diversity and ancestral inbreeding in the grapevine cultivar Chardonnay.</title>
        <authorList>
            <person name="Roach M.J."/>
            <person name="Johnson D.L."/>
            <person name="Bohlmann J."/>
            <person name="van Vuuren H.J."/>
            <person name="Jones S.J."/>
            <person name="Pretorius I.S."/>
            <person name="Schmidt S.A."/>
            <person name="Borneman A.R."/>
        </authorList>
    </citation>
    <scope>NUCLEOTIDE SEQUENCE [LARGE SCALE GENOMIC DNA]</scope>
    <source>
        <strain evidence="20">cv. Chardonnay</strain>
        <tissue evidence="19">Leaf</tissue>
    </source>
</reference>
<gene>
    <name evidence="19" type="primary">impdh_2</name>
    <name evidence="19" type="ORF">CK203_113969</name>
</gene>
<keyword evidence="7 12" id="KW-0560">Oxidoreductase</keyword>
<evidence type="ECO:0000256" key="11">
    <source>
        <dbReference type="ARBA" id="ARBA00056556"/>
    </source>
</evidence>
<evidence type="ECO:0000313" key="20">
    <source>
        <dbReference type="Proteomes" id="UP000288805"/>
    </source>
</evidence>
<evidence type="ECO:0000256" key="13">
    <source>
        <dbReference type="PIRSR" id="PIRSR000130-1"/>
    </source>
</evidence>
<evidence type="ECO:0000256" key="16">
    <source>
        <dbReference type="RuleBase" id="RU003927"/>
    </source>
</evidence>
<evidence type="ECO:0000256" key="3">
    <source>
        <dbReference type="ARBA" id="ARBA00022723"/>
    </source>
</evidence>
<protein>
    <recommendedName>
        <fullName evidence="12 17">Inosine-5'-monophosphate dehydrogenase</fullName>
        <shortName evidence="12">IMP dehydrogenase</shortName>
        <shortName evidence="12">IMPD</shortName>
        <shortName evidence="12">IMPDH</shortName>
        <ecNumber evidence="12 17">1.1.1.205</ecNumber>
    </recommendedName>
</protein>
<dbReference type="InterPro" id="IPR005990">
    <property type="entry name" value="IMP_DH"/>
</dbReference>
<evidence type="ECO:0000259" key="18">
    <source>
        <dbReference type="Pfam" id="PF00478"/>
    </source>
</evidence>
<feature type="binding site" evidence="12">
    <location>
        <begin position="478"/>
        <end position="482"/>
    </location>
    <ligand>
        <name>IMP</name>
        <dbReference type="ChEBI" id="CHEBI:58053"/>
    </ligand>
</feature>
<dbReference type="FunFam" id="3.20.20.70:FF:000086">
    <property type="entry name" value="IMP dehydrogenase, putative"/>
    <property type="match status" value="1"/>
</dbReference>
<evidence type="ECO:0000256" key="17">
    <source>
        <dbReference type="RuleBase" id="RU003928"/>
    </source>
</evidence>
<feature type="domain" description="IMP dehydrogenase/GMP reductase" evidence="18">
    <location>
        <begin position="102"/>
        <end position="568"/>
    </location>
</feature>
<name>A0A438DMU8_VITVI</name>
<dbReference type="PIRSF" id="PIRSF000130">
    <property type="entry name" value="IMPDH"/>
    <property type="match status" value="1"/>
</dbReference>
<keyword evidence="3 12" id="KW-0479">Metal-binding</keyword>
<dbReference type="InterPro" id="IPR046342">
    <property type="entry name" value="CBS_dom_sf"/>
</dbReference>
<feature type="binding site" evidence="12">
    <location>
        <begin position="431"/>
        <end position="433"/>
    </location>
    <ligand>
        <name>IMP</name>
        <dbReference type="ChEBI" id="CHEBI:58053"/>
    </ligand>
</feature>
<evidence type="ECO:0000256" key="7">
    <source>
        <dbReference type="ARBA" id="ARBA00023002"/>
    </source>
</evidence>
<feature type="binding site" evidence="12 14">
    <location>
        <begin position="341"/>
        <end position="343"/>
    </location>
    <ligand>
        <name>NAD(+)</name>
        <dbReference type="ChEBI" id="CHEBI:57540"/>
    </ligand>
</feature>
<organism evidence="19 20">
    <name type="scientific">Vitis vinifera</name>
    <name type="common">Grape</name>
    <dbReference type="NCBI Taxonomy" id="29760"/>
    <lineage>
        <taxon>Eukaryota</taxon>
        <taxon>Viridiplantae</taxon>
        <taxon>Streptophyta</taxon>
        <taxon>Embryophyta</taxon>
        <taxon>Tracheophyta</taxon>
        <taxon>Spermatophyta</taxon>
        <taxon>Magnoliopsida</taxon>
        <taxon>eudicotyledons</taxon>
        <taxon>Gunneridae</taxon>
        <taxon>Pentapetalae</taxon>
        <taxon>rosids</taxon>
        <taxon>Vitales</taxon>
        <taxon>Vitaceae</taxon>
        <taxon>Viteae</taxon>
        <taxon>Vitis</taxon>
    </lineage>
</organism>
<comment type="subcellular location">
    <subcellularLocation>
        <location evidence="12">Cytoplasm</location>
    </subcellularLocation>
</comment>
<dbReference type="Gene3D" id="3.20.20.70">
    <property type="entry name" value="Aldolase class I"/>
    <property type="match status" value="1"/>
</dbReference>
<evidence type="ECO:0000256" key="12">
    <source>
        <dbReference type="HAMAP-Rule" id="MF_03156"/>
    </source>
</evidence>
<feature type="binding site" evidence="12 14">
    <location>
        <begin position="391"/>
        <end position="393"/>
    </location>
    <ligand>
        <name>NAD(+)</name>
        <dbReference type="ChEBI" id="CHEBI:57540"/>
    </ligand>
</feature>
<comment type="caution">
    <text evidence="12">Lacks conserved residue(s) required for the propagation of feature annotation.</text>
</comment>
<evidence type="ECO:0000256" key="10">
    <source>
        <dbReference type="ARBA" id="ARBA00048028"/>
    </source>
</evidence>
<proteinExistence type="inferred from homology"/>
<dbReference type="EMBL" id="QGNW01001560">
    <property type="protein sequence ID" value="RVW36778.1"/>
    <property type="molecule type" value="Genomic_DNA"/>
</dbReference>
<keyword evidence="5 12" id="KW-0658">Purine biosynthesis</keyword>
<comment type="pathway">
    <text evidence="12 17">Purine metabolism; XMP biosynthesis via de novo pathway; XMP from IMP: step 1/1.</text>
</comment>
<dbReference type="UniPathway" id="UPA00601">
    <property type="reaction ID" value="UER00295"/>
</dbReference>
<dbReference type="PROSITE" id="PS00487">
    <property type="entry name" value="IMP_DH_GMP_RED"/>
    <property type="match status" value="1"/>
</dbReference>
<evidence type="ECO:0000256" key="2">
    <source>
        <dbReference type="ARBA" id="ARBA00005502"/>
    </source>
</evidence>
<evidence type="ECO:0000256" key="5">
    <source>
        <dbReference type="ARBA" id="ARBA00022755"/>
    </source>
</evidence>
<evidence type="ECO:0000256" key="14">
    <source>
        <dbReference type="PIRSR" id="PIRSR000130-3"/>
    </source>
</evidence>
<dbReference type="GO" id="GO:0000166">
    <property type="term" value="F:nucleotide binding"/>
    <property type="evidence" value="ECO:0007669"/>
    <property type="project" value="UniProtKB-UniRule"/>
</dbReference>
<dbReference type="GO" id="GO:0046872">
    <property type="term" value="F:metal ion binding"/>
    <property type="evidence" value="ECO:0007669"/>
    <property type="project" value="UniProtKB-UniRule"/>
</dbReference>
<dbReference type="CDD" id="cd00381">
    <property type="entry name" value="IMPDH"/>
    <property type="match status" value="1"/>
</dbReference>
<keyword evidence="12" id="KW-0963">Cytoplasm</keyword>
<evidence type="ECO:0000256" key="8">
    <source>
        <dbReference type="ARBA" id="ARBA00023027"/>
    </source>
</evidence>
<comment type="similarity">
    <text evidence="2 12 16">Belongs to the IMPDH/GMPR family.</text>
</comment>
<comment type="subunit">
    <text evidence="12">Homotetramer.</text>
</comment>
<comment type="activity regulation">
    <text evidence="12">Mycophenolic acid (MPA) is a non-competitive inhibitor that prevents formation of the closed enzyme conformation by binding to the same site as the amobile flap. In contrast, mizoribine monophosphate (MZP) is a competitive inhibitor that induces the closed conformation. MPA is a potent inhibitor of mammalian IMPDHs but a poor inhibitor of the bacterial enzymes. MZP is a more potent inhibitor of bacterial IMPDH.</text>
</comment>
<dbReference type="Proteomes" id="UP000288805">
    <property type="component" value="Unassembled WGS sequence"/>
</dbReference>
<dbReference type="SUPFAM" id="SSF51412">
    <property type="entry name" value="Inosine monophosphate dehydrogenase (IMPDH)"/>
    <property type="match status" value="1"/>
</dbReference>
<dbReference type="GO" id="GO:0005737">
    <property type="term" value="C:cytoplasm"/>
    <property type="evidence" value="ECO:0007669"/>
    <property type="project" value="UniProtKB-SubCell"/>
</dbReference>
<evidence type="ECO:0000256" key="6">
    <source>
        <dbReference type="ARBA" id="ARBA00022958"/>
    </source>
</evidence>
<dbReference type="InterPro" id="IPR015875">
    <property type="entry name" value="IMP_DH/GMP_Rdtase_CS"/>
</dbReference>
<dbReference type="EC" id="1.1.1.205" evidence="12 17"/>
<dbReference type="SMART" id="SM01240">
    <property type="entry name" value="IMPDH"/>
    <property type="match status" value="1"/>
</dbReference>
<keyword evidence="6 12" id="KW-0630">Potassium</keyword>
<dbReference type="PANTHER" id="PTHR11911:SF111">
    <property type="entry name" value="INOSINE-5'-MONOPHOSPHATE DEHYDROGENASE"/>
    <property type="match status" value="1"/>
</dbReference>
<dbReference type="InterPro" id="IPR013785">
    <property type="entry name" value="Aldolase_TIM"/>
</dbReference>
<dbReference type="PANTHER" id="PTHR11911">
    <property type="entry name" value="INOSINE-5-MONOPHOSPHATE DEHYDROGENASE RELATED"/>
    <property type="match status" value="1"/>
</dbReference>
<evidence type="ECO:0000256" key="15">
    <source>
        <dbReference type="PIRSR" id="PIRSR000130-4"/>
    </source>
</evidence>
<comment type="function">
    <text evidence="11 12">Catalyzes the conversion of inosine 5'-phosphate (IMP) to xanthosine 5'-phosphate (XMP), the first committed and rate-limiting step in the de novo synthesis of guanine nucleotides, and therefore plays an important role in the regulation of cell growth.</text>
</comment>
<feature type="binding site" evidence="12">
    <location>
        <position position="506"/>
    </location>
    <ligand>
        <name>IMP</name>
        <dbReference type="ChEBI" id="CHEBI:58053"/>
    </ligand>
</feature>
<accession>A0A438DMU8</accession>
<dbReference type="OrthoDB" id="416622at2759"/>
<dbReference type="HAMAP" id="MF_01964">
    <property type="entry name" value="IMPDH"/>
    <property type="match status" value="1"/>
</dbReference>
<keyword evidence="9" id="KW-0129">CBS domain</keyword>
<evidence type="ECO:0000256" key="4">
    <source>
        <dbReference type="ARBA" id="ARBA00022749"/>
    </source>
</evidence>
<dbReference type="SUPFAM" id="SSF54631">
    <property type="entry name" value="CBS-domain pair"/>
    <property type="match status" value="1"/>
</dbReference>
<feature type="binding site" evidence="12">
    <location>
        <begin position="454"/>
        <end position="455"/>
    </location>
    <ligand>
        <name>IMP</name>
        <dbReference type="ChEBI" id="CHEBI:58053"/>
    </ligand>
</feature>
<feature type="binding site" description="in other chain" evidence="12 15">
    <location>
        <position position="398"/>
    </location>
    <ligand>
        <name>K(+)</name>
        <dbReference type="ChEBI" id="CHEBI:29103"/>
        <note>ligand shared between two tetrameric partners</note>
    </ligand>
</feature>
<keyword evidence="8 12" id="KW-0520">NAD</keyword>
<dbReference type="SMR" id="A0A438DMU8"/>
<comment type="catalytic activity">
    <reaction evidence="10 12 17">
        <text>IMP + NAD(+) + H2O = XMP + NADH + H(+)</text>
        <dbReference type="Rhea" id="RHEA:11708"/>
        <dbReference type="ChEBI" id="CHEBI:15377"/>
        <dbReference type="ChEBI" id="CHEBI:15378"/>
        <dbReference type="ChEBI" id="CHEBI:57464"/>
        <dbReference type="ChEBI" id="CHEBI:57540"/>
        <dbReference type="ChEBI" id="CHEBI:57945"/>
        <dbReference type="ChEBI" id="CHEBI:58053"/>
        <dbReference type="EC" id="1.1.1.205"/>
    </reaction>
</comment>
<dbReference type="GO" id="GO:0006177">
    <property type="term" value="P:GMP biosynthetic process"/>
    <property type="evidence" value="ECO:0007669"/>
    <property type="project" value="UniProtKB-UniRule"/>
</dbReference>
<dbReference type="GO" id="GO:0003938">
    <property type="term" value="F:IMP dehydrogenase activity"/>
    <property type="evidence" value="ECO:0007669"/>
    <property type="project" value="UniProtKB-UniRule"/>
</dbReference>
<dbReference type="AlphaFoldDB" id="A0A438DMU8"/>
<keyword evidence="4 12" id="KW-0332">GMP biosynthesis</keyword>
<dbReference type="InterPro" id="IPR001093">
    <property type="entry name" value="IMP_DH_GMPRt"/>
</dbReference>
<evidence type="ECO:0000256" key="1">
    <source>
        <dbReference type="ARBA" id="ARBA00001958"/>
    </source>
</evidence>
<dbReference type="Pfam" id="PF00478">
    <property type="entry name" value="IMPDH"/>
    <property type="match status" value="1"/>
</dbReference>
<feature type="binding site" description="in other chain" evidence="12 15">
    <location>
        <position position="393"/>
    </location>
    <ligand>
        <name>K(+)</name>
        <dbReference type="ChEBI" id="CHEBI:29103"/>
        <note>ligand shared between two tetrameric partners</note>
    </ligand>
</feature>
<feature type="binding site" description="in other chain" evidence="12 15">
    <location>
        <position position="395"/>
    </location>
    <ligand>
        <name>K(+)</name>
        <dbReference type="ChEBI" id="CHEBI:29103"/>
        <note>ligand shared between two tetrameric partners</note>
    </ligand>
</feature>
<comment type="cofactor">
    <cofactor evidence="1 12">
        <name>K(+)</name>
        <dbReference type="ChEBI" id="CHEBI:29103"/>
    </cofactor>
</comment>
<feature type="binding site" evidence="12">
    <location>
        <position position="396"/>
    </location>
    <ligand>
        <name>IMP</name>
        <dbReference type="ChEBI" id="CHEBI:58053"/>
    </ligand>
</feature>
<evidence type="ECO:0000313" key="19">
    <source>
        <dbReference type="EMBL" id="RVW36778.1"/>
    </source>
</evidence>
<evidence type="ECO:0000256" key="9">
    <source>
        <dbReference type="ARBA" id="ARBA00023122"/>
    </source>
</evidence>
<feature type="active site" description="Proton acceptor" evidence="12 13">
    <location>
        <position position="494"/>
    </location>
</feature>